<name>A0ABS5PK44_9FIRM</name>
<dbReference type="RefSeq" id="WP_213235020.1">
    <property type="nucleotide sequence ID" value="NZ_JAHBCL010000001.1"/>
</dbReference>
<evidence type="ECO:0000256" key="2">
    <source>
        <dbReference type="ARBA" id="ARBA00023125"/>
    </source>
</evidence>
<proteinExistence type="predicted"/>
<dbReference type="InterPro" id="IPR016032">
    <property type="entry name" value="Sig_transdc_resp-reg_C-effctor"/>
</dbReference>
<dbReference type="SUPFAM" id="SSF48452">
    <property type="entry name" value="TPR-like"/>
    <property type="match status" value="1"/>
</dbReference>
<dbReference type="InterPro" id="IPR027417">
    <property type="entry name" value="P-loop_NTPase"/>
</dbReference>
<dbReference type="InterPro" id="IPR036388">
    <property type="entry name" value="WH-like_DNA-bd_sf"/>
</dbReference>
<dbReference type="PANTHER" id="PTHR44688:SF16">
    <property type="entry name" value="DNA-BINDING TRANSCRIPTIONAL ACTIVATOR DEVR_DOSR"/>
    <property type="match status" value="1"/>
</dbReference>
<accession>A0ABS5PK44</accession>
<dbReference type="Gene3D" id="3.40.50.300">
    <property type="entry name" value="P-loop containing nucleotide triphosphate hydrolases"/>
    <property type="match status" value="1"/>
</dbReference>
<dbReference type="PRINTS" id="PR00038">
    <property type="entry name" value="HTHLUXR"/>
</dbReference>
<dbReference type="InterPro" id="IPR059106">
    <property type="entry name" value="WHD_MalT"/>
</dbReference>
<evidence type="ECO:0000313" key="6">
    <source>
        <dbReference type="Proteomes" id="UP000746471"/>
    </source>
</evidence>
<dbReference type="PROSITE" id="PS00622">
    <property type="entry name" value="HTH_LUXR_1"/>
    <property type="match status" value="1"/>
</dbReference>
<dbReference type="Gene3D" id="1.25.40.10">
    <property type="entry name" value="Tetratricopeptide repeat domain"/>
    <property type="match status" value="1"/>
</dbReference>
<dbReference type="Pfam" id="PF25873">
    <property type="entry name" value="WHD_MalT"/>
    <property type="match status" value="1"/>
</dbReference>
<dbReference type="Pfam" id="PF00196">
    <property type="entry name" value="GerE"/>
    <property type="match status" value="1"/>
</dbReference>
<gene>
    <name evidence="5" type="ORF">KHM83_00955</name>
</gene>
<dbReference type="SUPFAM" id="SSF52540">
    <property type="entry name" value="P-loop containing nucleoside triphosphate hydrolases"/>
    <property type="match status" value="1"/>
</dbReference>
<reference evidence="5 6" key="1">
    <citation type="submission" date="2021-05" db="EMBL/GenBank/DDBJ databases">
        <title>Fusibacter ferrireducens sp. nov., an anaerobic, sulfur- and Fe-reducing bacterium isolated from the mangrove sediment.</title>
        <authorList>
            <person name="Qiu D."/>
        </authorList>
    </citation>
    <scope>NUCLEOTIDE SEQUENCE [LARGE SCALE GENOMIC DNA]</scope>
    <source>
        <strain evidence="5 6">DSM 12116</strain>
    </source>
</reference>
<dbReference type="SMART" id="SM00421">
    <property type="entry name" value="HTH_LUXR"/>
    <property type="match status" value="1"/>
</dbReference>
<sequence>MNGKSDQTKQLYFTPRLLETLKSIWEYPLTIVEAPMGYGKTTAVKHFLEHTKADVLWLKVYDELIDHFWDEFSTLFGNYNESLYQRFIQVGFPNDAVSLRETLKLMGTLNLVNPCVLVIDDYHLIDSPELNRLITTLAANEVEGLHIVLTGRYTKLHHLEELSLKGILHHVTKESLEMTENEIIDYYHACGVIINEKQAKWLFDATEGWISALYLMLLSYLKDGVLEPPESIYKLIEKIVYTPLDDDAKALMTMLSIFDNFTLKQAVFIWDGQSAVQILENTVQKNTFINYDVRTKNYQIHSLFREYLREVFETKPSDFKMRLYRQAAAWYSKQQDFFTARQFWYRCGDFEAILQSIKTEKVKNSTAQSVKALYKYVKECPPAIKGRYPYALLILAMHMTLHNEFQIFGQLCREAAENAGGFSEAQRQAFYGELELMQGIAAFNDLDQMAEHFDRAWALLGTATSVFDTNSDWSHGSPSILYLYYRESGKLQTHLKTMIEKLPHYRRLTRAHGNGAEIIMEAECYYHRGDFVNAEISLNKAMHMAQSSDQWSIELSGIYLQMRIDLMKQDYQHMFELLHRMREEMTKRVEYQYLHKVELCEISFYAQLDQKYKIPDSLGRPEQGDIRLLYANYGMFNIIYGRVMLINERYTKILGSVPHFLQIASIFPTLLSSVYTYLYSAAANWKLKRIDDAREDLKKALAIAMPDQLYMPFVENGDYLEPLVKELVFSDCYREDATYILMLYKTYADAKEAVKQKYFPEDKDKLTDREYEVALLASKGYTNKEIAEKLYISQNTVKFALKSVFAKLAIGSRALLKQYFGKTE</sequence>
<keyword evidence="3" id="KW-0804">Transcription</keyword>
<evidence type="ECO:0000313" key="5">
    <source>
        <dbReference type="EMBL" id="MBS7525237.1"/>
    </source>
</evidence>
<keyword evidence="6" id="KW-1185">Reference proteome</keyword>
<dbReference type="Proteomes" id="UP000746471">
    <property type="component" value="Unassembled WGS sequence"/>
</dbReference>
<keyword evidence="1" id="KW-0805">Transcription regulation</keyword>
<dbReference type="InterPro" id="IPR000792">
    <property type="entry name" value="Tscrpt_reg_LuxR_C"/>
</dbReference>
<dbReference type="PANTHER" id="PTHR44688">
    <property type="entry name" value="DNA-BINDING TRANSCRIPTIONAL ACTIVATOR DEVR_DOSR"/>
    <property type="match status" value="1"/>
</dbReference>
<dbReference type="SUPFAM" id="SSF46894">
    <property type="entry name" value="C-terminal effector domain of the bipartite response regulators"/>
    <property type="match status" value="1"/>
</dbReference>
<feature type="domain" description="HTH luxR-type" evidence="4">
    <location>
        <begin position="759"/>
        <end position="824"/>
    </location>
</feature>
<comment type="caution">
    <text evidence="5">The sequence shown here is derived from an EMBL/GenBank/DDBJ whole genome shotgun (WGS) entry which is preliminary data.</text>
</comment>
<protein>
    <submittedName>
        <fullName evidence="5">Helix-turn-helix transcriptional regulator</fullName>
    </submittedName>
</protein>
<organism evidence="5 6">
    <name type="scientific">Fusibacter paucivorans</name>
    <dbReference type="NCBI Taxonomy" id="76009"/>
    <lineage>
        <taxon>Bacteria</taxon>
        <taxon>Bacillati</taxon>
        <taxon>Bacillota</taxon>
        <taxon>Clostridia</taxon>
        <taxon>Eubacteriales</taxon>
        <taxon>Eubacteriales Family XII. Incertae Sedis</taxon>
        <taxon>Fusibacter</taxon>
    </lineage>
</organism>
<dbReference type="Gene3D" id="1.10.10.10">
    <property type="entry name" value="Winged helix-like DNA-binding domain superfamily/Winged helix DNA-binding domain"/>
    <property type="match status" value="1"/>
</dbReference>
<evidence type="ECO:0000256" key="1">
    <source>
        <dbReference type="ARBA" id="ARBA00023015"/>
    </source>
</evidence>
<dbReference type="EMBL" id="JAHBCL010000001">
    <property type="protein sequence ID" value="MBS7525237.1"/>
    <property type="molecule type" value="Genomic_DNA"/>
</dbReference>
<dbReference type="PROSITE" id="PS50043">
    <property type="entry name" value="HTH_LUXR_2"/>
    <property type="match status" value="1"/>
</dbReference>
<evidence type="ECO:0000256" key="3">
    <source>
        <dbReference type="ARBA" id="ARBA00023163"/>
    </source>
</evidence>
<keyword evidence="2" id="KW-0238">DNA-binding</keyword>
<evidence type="ECO:0000259" key="4">
    <source>
        <dbReference type="PROSITE" id="PS50043"/>
    </source>
</evidence>
<dbReference type="CDD" id="cd06170">
    <property type="entry name" value="LuxR_C_like"/>
    <property type="match status" value="1"/>
</dbReference>
<dbReference type="InterPro" id="IPR011990">
    <property type="entry name" value="TPR-like_helical_dom_sf"/>
</dbReference>